<evidence type="ECO:0000256" key="7">
    <source>
        <dbReference type="PROSITE-ProRule" id="PRU00259"/>
    </source>
</evidence>
<dbReference type="Gene3D" id="1.25.10.10">
    <property type="entry name" value="Leucine-rich Repeat Variant"/>
    <property type="match status" value="1"/>
</dbReference>
<evidence type="ECO:0000256" key="4">
    <source>
        <dbReference type="ARBA" id="ARBA00022490"/>
    </source>
</evidence>
<reference evidence="11 12" key="1">
    <citation type="journal article" date="2018" name="PLoS ONE">
        <title>The draft genome of Kipferlia bialata reveals reductive genome evolution in fornicate parasites.</title>
        <authorList>
            <person name="Tanifuji G."/>
            <person name="Takabayashi S."/>
            <person name="Kume K."/>
            <person name="Takagi M."/>
            <person name="Nakayama T."/>
            <person name="Kamikawa R."/>
            <person name="Inagaki Y."/>
            <person name="Hashimoto T."/>
        </authorList>
    </citation>
    <scope>NUCLEOTIDE SEQUENCE [LARGE SCALE GENOMIC DNA]</scope>
    <source>
        <strain evidence="11">NY0173</strain>
    </source>
</reference>
<dbReference type="InterPro" id="IPR019734">
    <property type="entry name" value="TPR_rpt"/>
</dbReference>
<gene>
    <name evidence="11" type="ORF">KIPB_001117</name>
</gene>
<dbReference type="Pfam" id="PF17830">
    <property type="entry name" value="STI1-HOP_DP"/>
    <property type="match status" value="1"/>
</dbReference>
<comment type="subcellular location">
    <subcellularLocation>
        <location evidence="1">Cytoplasm</location>
        <location evidence="1">Myofibril</location>
        <location evidence="1">Sarcomere</location>
        <location evidence="1">A band</location>
    </subcellularLocation>
    <subcellularLocation>
        <location evidence="2">Cytoplasm</location>
        <location evidence="2">Myofibril</location>
        <location evidence="2">Sarcomere</location>
        <location evidence="2">Z line</location>
    </subcellularLocation>
</comment>
<feature type="region of interest" description="Disordered" evidence="9">
    <location>
        <begin position="464"/>
        <end position="487"/>
    </location>
</feature>
<evidence type="ECO:0000256" key="6">
    <source>
        <dbReference type="ARBA" id="ARBA00022803"/>
    </source>
</evidence>
<dbReference type="EMBL" id="BDIP01000147">
    <property type="protein sequence ID" value="GIQ80337.1"/>
    <property type="molecule type" value="Genomic_DNA"/>
</dbReference>
<dbReference type="OrthoDB" id="2423701at2759"/>
<dbReference type="GO" id="GO:0051879">
    <property type="term" value="F:Hsp90 protein binding"/>
    <property type="evidence" value="ECO:0007669"/>
    <property type="project" value="TreeGrafter"/>
</dbReference>
<proteinExistence type="predicted"/>
<name>A0A9K3GF13_9EUKA</name>
<evidence type="ECO:0000313" key="11">
    <source>
        <dbReference type="EMBL" id="GIQ80337.1"/>
    </source>
</evidence>
<feature type="compositionally biased region" description="Acidic residues" evidence="9">
    <location>
        <begin position="218"/>
        <end position="238"/>
    </location>
</feature>
<accession>A0A9K3GF13</accession>
<evidence type="ECO:0000256" key="9">
    <source>
        <dbReference type="SAM" id="MobiDB-lite"/>
    </source>
</evidence>
<evidence type="ECO:0000259" key="10">
    <source>
        <dbReference type="Pfam" id="PF17830"/>
    </source>
</evidence>
<keyword evidence="6 8" id="KW-0802">TPR repeat</keyword>
<dbReference type="Pfam" id="PF00514">
    <property type="entry name" value="Arm"/>
    <property type="match status" value="1"/>
</dbReference>
<dbReference type="InterPro" id="IPR016024">
    <property type="entry name" value="ARM-type_fold"/>
</dbReference>
<dbReference type="Gene3D" id="1.10.260.100">
    <property type="match status" value="1"/>
</dbReference>
<dbReference type="SMART" id="SM00028">
    <property type="entry name" value="TPR"/>
    <property type="match status" value="3"/>
</dbReference>
<dbReference type="InterPro" id="IPR041243">
    <property type="entry name" value="STI1/HOP_DP"/>
</dbReference>
<protein>
    <recommendedName>
        <fullName evidence="3">Protein unc-45 homolog B</fullName>
    </recommendedName>
</protein>
<keyword evidence="12" id="KW-1185">Reference proteome</keyword>
<keyword evidence="5" id="KW-0677">Repeat</keyword>
<feature type="repeat" description="ARM" evidence="7">
    <location>
        <begin position="291"/>
        <end position="346"/>
    </location>
</feature>
<dbReference type="Pfam" id="PF13181">
    <property type="entry name" value="TPR_8"/>
    <property type="match status" value="2"/>
</dbReference>
<dbReference type="InterPro" id="IPR000225">
    <property type="entry name" value="Armadillo"/>
</dbReference>
<dbReference type="Gene3D" id="1.25.40.10">
    <property type="entry name" value="Tetratricopeptide repeat domain"/>
    <property type="match status" value="1"/>
</dbReference>
<dbReference type="PROSITE" id="PS50176">
    <property type="entry name" value="ARM_REPEAT"/>
    <property type="match status" value="1"/>
</dbReference>
<evidence type="ECO:0000256" key="1">
    <source>
        <dbReference type="ARBA" id="ARBA00004161"/>
    </source>
</evidence>
<sequence>MEKTGDEWKAEGNKAFGAGDFATAVACFTSGVAQDPTNRALYSNRSAAYARTGDYASALADAEKCIEIAPTWVKGYARKGHALTQTGDIMGAMAAFEKGLEVAPEDKACTTGMQEVRAAANAQSQNMMNNIFGPDMLVRLSQDPRTAAFMGDAAFVEQMKLVQSNPQQGIQLLQQDPRFQTCLSVLLNLPSTPDVGGAKPEPVPTQAEEKEEAPSMEVEADDEESSDVPEAEEEPEVDEAALAKEQAMAIKAKADAEFKTFSCVIISPKGTQALSSVCISPRGRVLARQVGGISTLVDLLSHSEGEREGETVQEGEDDPVQLAAAGCLINLSVNARNKEAILAAGGVPPLVSLLADTQGGSDAMRVFALRALCNLCLCPGAKASALACGVVDCIPPLLAYTGQSERETEAESDTAMPKYAARLCAALFIEDSDTASPSDPLPSEYLSAIPTLVSHLVGAAGRLASASTSTHSERERGGASSSGDTGVLGEISSAAVCLLDTLQREQERERARRGVAPDERLALERESVELLGIQGITQGAGNAALSPFSPLPDLPPSLLPMPVSGVGERRGVAGDIHLALGGLSALGRQYHIADTATQAEGFARSPVPPDPCDYDASLVRRGMPQDAVLYARSVLSLSVGATSERRLSLSGALSVLDVLPVLVIGSLKGKTALRHAARHAIHDGMATILANSLRVSKHERDSVALLAPALSRLCLSIAVWAQEEGGADSAVWPTILALVMLVEHLTPILPDVACPMLSCALSSLAWSPAVCGSAPVNARFALLNALTVVGAPLPLPLAQALEGEEYCVGDPRLVSVARGMPRSQI</sequence>
<evidence type="ECO:0000313" key="12">
    <source>
        <dbReference type="Proteomes" id="UP000265618"/>
    </source>
</evidence>
<dbReference type="SUPFAM" id="SSF48452">
    <property type="entry name" value="TPR-like"/>
    <property type="match status" value="1"/>
</dbReference>
<dbReference type="SMART" id="SM00185">
    <property type="entry name" value="ARM"/>
    <property type="match status" value="2"/>
</dbReference>
<feature type="domain" description="STI1/HOP DP" evidence="10">
    <location>
        <begin position="134"/>
        <end position="187"/>
    </location>
</feature>
<dbReference type="Proteomes" id="UP000265618">
    <property type="component" value="Unassembled WGS sequence"/>
</dbReference>
<dbReference type="InterPro" id="IPR011990">
    <property type="entry name" value="TPR-like_helical_dom_sf"/>
</dbReference>
<feature type="region of interest" description="Disordered" evidence="9">
    <location>
        <begin position="190"/>
        <end position="238"/>
    </location>
</feature>
<dbReference type="AlphaFoldDB" id="A0A9K3GF13"/>
<dbReference type="InterPro" id="IPR011989">
    <property type="entry name" value="ARM-like"/>
</dbReference>
<organism evidence="11 12">
    <name type="scientific">Kipferlia bialata</name>
    <dbReference type="NCBI Taxonomy" id="797122"/>
    <lineage>
        <taxon>Eukaryota</taxon>
        <taxon>Metamonada</taxon>
        <taxon>Carpediemonas-like organisms</taxon>
        <taxon>Kipferlia</taxon>
    </lineage>
</organism>
<feature type="repeat" description="TPR" evidence="8">
    <location>
        <begin position="73"/>
        <end position="106"/>
    </location>
</feature>
<dbReference type="PANTHER" id="PTHR22904:SF523">
    <property type="entry name" value="STRESS-INDUCED-PHOSPHOPROTEIN 1"/>
    <property type="match status" value="1"/>
</dbReference>
<evidence type="ECO:0000256" key="5">
    <source>
        <dbReference type="ARBA" id="ARBA00022737"/>
    </source>
</evidence>
<evidence type="ECO:0000256" key="8">
    <source>
        <dbReference type="PROSITE-ProRule" id="PRU00339"/>
    </source>
</evidence>
<keyword evidence="4" id="KW-0963">Cytoplasm</keyword>
<evidence type="ECO:0000256" key="3">
    <source>
        <dbReference type="ARBA" id="ARBA00020768"/>
    </source>
</evidence>
<dbReference type="FunFam" id="1.25.40.10:FF:000020">
    <property type="entry name" value="Stress-induced phosphoprotein 1"/>
    <property type="match status" value="1"/>
</dbReference>
<dbReference type="PROSITE" id="PS50005">
    <property type="entry name" value="TPR"/>
    <property type="match status" value="1"/>
</dbReference>
<dbReference type="SUPFAM" id="SSF48371">
    <property type="entry name" value="ARM repeat"/>
    <property type="match status" value="1"/>
</dbReference>
<comment type="caution">
    <text evidence="11">The sequence shown here is derived from an EMBL/GenBank/DDBJ whole genome shotgun (WGS) entry which is preliminary data.</text>
</comment>
<dbReference type="PANTHER" id="PTHR22904">
    <property type="entry name" value="TPR REPEAT CONTAINING PROTEIN"/>
    <property type="match status" value="1"/>
</dbReference>
<evidence type="ECO:0000256" key="2">
    <source>
        <dbReference type="ARBA" id="ARBA00004216"/>
    </source>
</evidence>